<keyword evidence="5" id="KW-0175">Coiled coil</keyword>
<dbReference type="PANTHER" id="PTHR30204">
    <property type="entry name" value="REDOX-CYCLING DRUG-SENSING TRANSCRIPTIONAL ACTIVATOR SOXR"/>
    <property type="match status" value="1"/>
</dbReference>
<dbReference type="RefSeq" id="WP_055341804.1">
    <property type="nucleotide sequence ID" value="NZ_CDNI01000003.1"/>
</dbReference>
<evidence type="ECO:0000313" key="8">
    <source>
        <dbReference type="Proteomes" id="UP000049127"/>
    </source>
</evidence>
<dbReference type="GO" id="GO:0003677">
    <property type="term" value="F:DNA binding"/>
    <property type="evidence" value="ECO:0007669"/>
    <property type="project" value="UniProtKB-KW"/>
</dbReference>
<dbReference type="PROSITE" id="PS50937">
    <property type="entry name" value="HTH_MERR_2"/>
    <property type="match status" value="1"/>
</dbReference>
<evidence type="ECO:0000256" key="4">
    <source>
        <dbReference type="ARBA" id="ARBA00023163"/>
    </source>
</evidence>
<keyword evidence="2" id="KW-0805">Transcription regulation</keyword>
<feature type="coiled-coil region" evidence="5">
    <location>
        <begin position="74"/>
        <end position="101"/>
    </location>
</feature>
<dbReference type="InterPro" id="IPR047057">
    <property type="entry name" value="MerR_fam"/>
</dbReference>
<dbReference type="SUPFAM" id="SSF46955">
    <property type="entry name" value="Putative DNA-binding domain"/>
    <property type="match status" value="1"/>
</dbReference>
<name>A0A0C7G522_PARSO</name>
<proteinExistence type="predicted"/>
<evidence type="ECO:0000256" key="3">
    <source>
        <dbReference type="ARBA" id="ARBA00023125"/>
    </source>
</evidence>
<feature type="domain" description="HTH merR-type" evidence="6">
    <location>
        <begin position="2"/>
        <end position="71"/>
    </location>
</feature>
<evidence type="ECO:0000256" key="2">
    <source>
        <dbReference type="ARBA" id="ARBA00023015"/>
    </source>
</evidence>
<evidence type="ECO:0000313" key="7">
    <source>
        <dbReference type="EMBL" id="CEQ03488.1"/>
    </source>
</evidence>
<dbReference type="SMART" id="SM00422">
    <property type="entry name" value="HTH_MERR"/>
    <property type="match status" value="1"/>
</dbReference>
<keyword evidence="1" id="KW-0678">Repressor</keyword>
<dbReference type="Gene3D" id="1.10.1660.10">
    <property type="match status" value="1"/>
</dbReference>
<evidence type="ECO:0000256" key="5">
    <source>
        <dbReference type="SAM" id="Coils"/>
    </source>
</evidence>
<evidence type="ECO:0000256" key="1">
    <source>
        <dbReference type="ARBA" id="ARBA00022491"/>
    </source>
</evidence>
<keyword evidence="3" id="KW-0238">DNA-binding</keyword>
<evidence type="ECO:0000259" key="6">
    <source>
        <dbReference type="PROSITE" id="PS50937"/>
    </source>
</evidence>
<dbReference type="AlphaFoldDB" id="A0A0C7G522"/>
<dbReference type="PANTHER" id="PTHR30204:SF69">
    <property type="entry name" value="MERR-FAMILY TRANSCRIPTIONAL REGULATOR"/>
    <property type="match status" value="1"/>
</dbReference>
<protein>
    <submittedName>
        <fullName evidence="7">Transcriptional regulator</fullName>
    </submittedName>
</protein>
<keyword evidence="4" id="KW-0804">Transcription</keyword>
<organism evidence="7 8">
    <name type="scientific">Paraclostridium sordellii</name>
    <name type="common">Clostridium sordellii</name>
    <dbReference type="NCBI Taxonomy" id="1505"/>
    <lineage>
        <taxon>Bacteria</taxon>
        <taxon>Bacillati</taxon>
        <taxon>Bacillota</taxon>
        <taxon>Clostridia</taxon>
        <taxon>Peptostreptococcales</taxon>
        <taxon>Peptostreptococcaceae</taxon>
        <taxon>Paraclostridium</taxon>
    </lineage>
</organism>
<dbReference type="Proteomes" id="UP000049127">
    <property type="component" value="Unassembled WGS sequence"/>
</dbReference>
<reference evidence="7 8" key="1">
    <citation type="submission" date="2015-01" db="EMBL/GenBank/DDBJ databases">
        <authorList>
            <person name="Aslett A.Martin."/>
            <person name="De Silva Nishadi"/>
        </authorList>
    </citation>
    <scope>NUCLEOTIDE SEQUENCE [LARGE SCALE GENOMIC DNA]</scope>
    <source>
        <strain evidence="7 8">R28058</strain>
    </source>
</reference>
<accession>A0A0C7G522</accession>
<dbReference type="GO" id="GO:0003700">
    <property type="term" value="F:DNA-binding transcription factor activity"/>
    <property type="evidence" value="ECO:0007669"/>
    <property type="project" value="InterPro"/>
</dbReference>
<dbReference type="InterPro" id="IPR009061">
    <property type="entry name" value="DNA-bd_dom_put_sf"/>
</dbReference>
<sequence>MKLSIGEVSKIFNISKETLRYYDKIGILKPEVNSQNGYRYYLFKHLEKLSLILGIKLLGISLADIKQTIGSEDLNEYKNLVSKQEEILKIKKKELEHLEYNLNKSKKILNTVTNFKNDYKFENLKISNQNYSLYALDMKKLLSSNICPIGTMSLEKELSYLNEEINDTYIYLYNIIENTNVYENENLLFIKENPKNIEILKKYLNNEDISSIKIDIHEKCVSVNFYGTTKQINEYILSLNKYFNCPKNNMAYVKYEFYLPKKTDDVMYFVNINLNVSI</sequence>
<dbReference type="OrthoDB" id="9773308at2"/>
<gene>
    <name evidence="7" type="primary">bmrR_2</name>
    <name evidence="7" type="ORF">R28058_12211</name>
</gene>
<dbReference type="EMBL" id="CEKZ01000003">
    <property type="protein sequence ID" value="CEQ03488.1"/>
    <property type="molecule type" value="Genomic_DNA"/>
</dbReference>
<dbReference type="InterPro" id="IPR000551">
    <property type="entry name" value="MerR-type_HTH_dom"/>
</dbReference>
<dbReference type="Pfam" id="PF00376">
    <property type="entry name" value="MerR"/>
    <property type="match status" value="1"/>
</dbReference>